<proteinExistence type="predicted"/>
<dbReference type="AlphaFoldDB" id="A0A4R8LGT1"/>
<evidence type="ECO:0000313" key="3">
    <source>
        <dbReference type="Proteomes" id="UP000294581"/>
    </source>
</evidence>
<sequence>MGGMKERGSGGGFQGTEFVSGSKDTNKTVYENGNVYVSITCDIYVYVSLTLSNHPPIFYLYDSPPSNTVRHFFG</sequence>
<accession>A0A4R8LGT1</accession>
<name>A0A4R8LGT1_9BACL</name>
<comment type="caution">
    <text evidence="2">The sequence shown here is derived from an EMBL/GenBank/DDBJ whole genome shotgun (WGS) entry which is preliminary data.</text>
</comment>
<protein>
    <submittedName>
        <fullName evidence="2">Uncharacterized protein</fullName>
    </submittedName>
</protein>
<evidence type="ECO:0000313" key="2">
    <source>
        <dbReference type="EMBL" id="TDY42337.1"/>
    </source>
</evidence>
<evidence type="ECO:0000256" key="1">
    <source>
        <dbReference type="SAM" id="MobiDB-lite"/>
    </source>
</evidence>
<feature type="region of interest" description="Disordered" evidence="1">
    <location>
        <begin position="1"/>
        <end position="25"/>
    </location>
</feature>
<gene>
    <name evidence="2" type="ORF">C7445_11615</name>
</gene>
<dbReference type="EMBL" id="SORF01000016">
    <property type="protein sequence ID" value="TDY42337.1"/>
    <property type="molecule type" value="Genomic_DNA"/>
</dbReference>
<organism evidence="2 3">
    <name type="scientific">Alicyclobacillus sacchari</name>
    <dbReference type="NCBI Taxonomy" id="392010"/>
    <lineage>
        <taxon>Bacteria</taxon>
        <taxon>Bacillati</taxon>
        <taxon>Bacillota</taxon>
        <taxon>Bacilli</taxon>
        <taxon>Bacillales</taxon>
        <taxon>Alicyclobacillaceae</taxon>
        <taxon>Alicyclobacillus</taxon>
    </lineage>
</organism>
<keyword evidence="3" id="KW-1185">Reference proteome</keyword>
<dbReference type="Proteomes" id="UP000294581">
    <property type="component" value="Unassembled WGS sequence"/>
</dbReference>
<reference evidence="2 3" key="1">
    <citation type="submission" date="2019-03" db="EMBL/GenBank/DDBJ databases">
        <title>Genomic Encyclopedia of Type Strains, Phase IV (KMG-IV): sequencing the most valuable type-strain genomes for metagenomic binning, comparative biology and taxonomic classification.</title>
        <authorList>
            <person name="Goeker M."/>
        </authorList>
    </citation>
    <scope>NUCLEOTIDE SEQUENCE [LARGE SCALE GENOMIC DNA]</scope>
    <source>
        <strain evidence="2 3">DSM 17974</strain>
    </source>
</reference>